<gene>
    <name evidence="1" type="ORF">TCE0_033r09455</name>
</gene>
<name>A0A6V8HBN7_TALPI</name>
<dbReference type="Proteomes" id="UP000053095">
    <property type="component" value="Unassembled WGS sequence"/>
</dbReference>
<comment type="caution">
    <text evidence="1">The sequence shown here is derived from an EMBL/GenBank/DDBJ whole genome shotgun (WGS) entry which is preliminary data.</text>
</comment>
<evidence type="ECO:0000313" key="2">
    <source>
        <dbReference type="Proteomes" id="UP000053095"/>
    </source>
</evidence>
<dbReference type="EMBL" id="DF933829">
    <property type="protein sequence ID" value="GAM38603.1"/>
    <property type="molecule type" value="Genomic_DNA"/>
</dbReference>
<accession>A0A6V8HBN7</accession>
<keyword evidence="2" id="KW-1185">Reference proteome</keyword>
<organism evidence="1 2">
    <name type="scientific">Talaromyces pinophilus</name>
    <name type="common">Penicillium pinophilum</name>
    <dbReference type="NCBI Taxonomy" id="128442"/>
    <lineage>
        <taxon>Eukaryota</taxon>
        <taxon>Fungi</taxon>
        <taxon>Dikarya</taxon>
        <taxon>Ascomycota</taxon>
        <taxon>Pezizomycotina</taxon>
        <taxon>Eurotiomycetes</taxon>
        <taxon>Eurotiomycetidae</taxon>
        <taxon>Eurotiales</taxon>
        <taxon>Trichocomaceae</taxon>
        <taxon>Talaromyces</taxon>
        <taxon>Talaromyces sect. Talaromyces</taxon>
    </lineage>
</organism>
<protein>
    <submittedName>
        <fullName evidence="1">Uncharacterized protein</fullName>
    </submittedName>
</protein>
<sequence>MHLQLRAIEPPGYKLRHFQLDIRFTSSLPPHSTVGAGSQEQDVPPVWLLQSPSPSPVPEYIEGRPWMENRSQGLTVEPSVQTGAGGGSLGSFYRTTERSITYKWQFRSYPVSDEHNIPTTATWIWESNKNNPQVEDRGTLYGGLALCSTGRDLRLECKVKGKLCKGDWWSRFGTPEAEPGLWWRELGAPTTDIEDHVNSLKEKMKIMNIAAPARESEPA</sequence>
<proteinExistence type="predicted"/>
<evidence type="ECO:0000313" key="1">
    <source>
        <dbReference type="EMBL" id="GAM38603.1"/>
    </source>
</evidence>
<reference evidence="2" key="1">
    <citation type="journal article" date="2015" name="Genome Announc.">
        <title>Draft genome sequence of Talaromyces cellulolyticus strain Y-94, a source of lignocellulosic biomass-degrading enzymes.</title>
        <authorList>
            <person name="Fujii T."/>
            <person name="Koike H."/>
            <person name="Sawayama S."/>
            <person name="Yano S."/>
            <person name="Inoue H."/>
        </authorList>
    </citation>
    <scope>NUCLEOTIDE SEQUENCE [LARGE SCALE GENOMIC DNA]</scope>
    <source>
        <strain evidence="2">Y-94</strain>
    </source>
</reference>
<dbReference type="AlphaFoldDB" id="A0A6V8HBN7"/>